<keyword evidence="3" id="KW-1185">Reference proteome</keyword>
<keyword evidence="1" id="KW-1133">Transmembrane helix</keyword>
<dbReference type="EMBL" id="NXNG01000001">
    <property type="protein sequence ID" value="PWT28727.1"/>
    <property type="molecule type" value="Genomic_DNA"/>
</dbReference>
<gene>
    <name evidence="2" type="ORF">CPT75_17230</name>
</gene>
<feature type="transmembrane region" description="Helical" evidence="1">
    <location>
        <begin position="165"/>
        <end position="188"/>
    </location>
</feature>
<comment type="caution">
    <text evidence="2">The sequence shown here is derived from an EMBL/GenBank/DDBJ whole genome shotgun (WGS) entry which is preliminary data.</text>
</comment>
<dbReference type="RefSeq" id="WP_110073810.1">
    <property type="nucleotide sequence ID" value="NZ_CM009896.1"/>
</dbReference>
<evidence type="ECO:0000256" key="1">
    <source>
        <dbReference type="SAM" id="Phobius"/>
    </source>
</evidence>
<reference evidence="2 3" key="1">
    <citation type="submission" date="2017-09" db="EMBL/GenBank/DDBJ databases">
        <title>High-quality draft genome sequence of Butyrivibrio fibrisolvens INBov1, isolated from cow rumen.</title>
        <authorList>
            <person name="Rodriguez Hernaez J."/>
            <person name="Rivarola M."/>
            <person name="Paniego N."/>
            <person name="Cravero S."/>
            <person name="Ceron Cucchi M."/>
            <person name="Martinez M.C."/>
        </authorList>
    </citation>
    <scope>NUCLEOTIDE SEQUENCE [LARGE SCALE GENOMIC DNA]</scope>
    <source>
        <strain evidence="2 3">INBov1</strain>
    </source>
</reference>
<proteinExistence type="predicted"/>
<dbReference type="AlphaFoldDB" id="A0A317G594"/>
<name>A0A317G594_BUTFI</name>
<dbReference type="Proteomes" id="UP000245488">
    <property type="component" value="Chromosome"/>
</dbReference>
<feature type="transmembrane region" description="Helical" evidence="1">
    <location>
        <begin position="12"/>
        <end position="33"/>
    </location>
</feature>
<keyword evidence="1" id="KW-0472">Membrane</keyword>
<evidence type="ECO:0000313" key="2">
    <source>
        <dbReference type="EMBL" id="PWT28727.1"/>
    </source>
</evidence>
<keyword evidence="1" id="KW-0812">Transmembrane</keyword>
<sequence>MIKKKYKLIIRFNIIGCIFLVLTIFSFALMHHLKTQGFENATSLAENYEDETIKVGEASYVDIVERPVKICRYSDDVTYYEINDGDRFYIMRAGKDWYDDMMDGIAEDGEFHVVGSVLKISDSDKETIIEHFNDKLPDNVEPWTKESFDDYYKGVCIQYMYPVRMAMICVYVGLVLALFAFLFLLMGIKGFVSFNKTLHGISDTQLQMIDNELLDPATMVIKVANIYLTPRRIVYADIDLAFIPYEEVARAYRSDASYKGVHSVFVTVVTRDGRKHKIAMMNALFKGVNEAVNTILSEIHRRNPNAVIGEDQ</sequence>
<accession>A0A317G594</accession>
<organism evidence="2 3">
    <name type="scientific">Butyrivibrio fibrisolvens</name>
    <dbReference type="NCBI Taxonomy" id="831"/>
    <lineage>
        <taxon>Bacteria</taxon>
        <taxon>Bacillati</taxon>
        <taxon>Bacillota</taxon>
        <taxon>Clostridia</taxon>
        <taxon>Lachnospirales</taxon>
        <taxon>Lachnospiraceae</taxon>
        <taxon>Butyrivibrio</taxon>
    </lineage>
</organism>
<evidence type="ECO:0000313" key="3">
    <source>
        <dbReference type="Proteomes" id="UP000245488"/>
    </source>
</evidence>
<protein>
    <submittedName>
        <fullName evidence="2">Uncharacterized protein</fullName>
    </submittedName>
</protein>